<name>A0A2S9JT62_9SPHI</name>
<dbReference type="AlphaFoldDB" id="A0A2S9JT62"/>
<dbReference type="PANTHER" id="PTHR12526:SF630">
    <property type="entry name" value="GLYCOSYLTRANSFERASE"/>
    <property type="match status" value="1"/>
</dbReference>
<sequence>MMKIVYCILNTWYSGGLTRVIANKANYLVETGHEVIIVTTDQLGKGHFYEMSDKIRFVDLHIHYVGFDDKSLWEKLWRIPERVVWHYNRLKKFLTKENPDIVISTFGRELFVLPFIKDGSMKILEAHSSHFTWLDSRKDKGLFGKFHTWLDARMIRRYDKFVVLTKEDKPDWGELSNIEVIPNANTVESEEQAALDNKVVVAAGRYGYQKNFESLVRTWKRVHQFRPDWQLRIFGGGVPNENLQGLVDASGLTEVVSLRDSTPHIFEEYLQSSIYVLSSRYEGLGMVLLEAQAHGVPLVSYACKCGPRDIISEGENGFLVETGDEQGLAEAIIRLANDENLRKSMGRKAKEHSAMFSEEMIMKRWQMLFSKGVSHSPDNKKDRKMKIIYCIVGTYNSGGMERVLANKANYLLRKGYEVAVVTTDQQFRSPYYAMDPAIDHYDLDINYTEMQESGLLKKIVVYRAKQRLHRQRLTELLIRLKADIVISMFDHESAFLYQIADGSKKMLEAHFSRHKRLQYDRKGLWQKVDRYRSKQDALLAAQYDRFVLLTDEDRAYWGYLPNSSVIPNANSFVPKGAADVVAHKRVIAVGRYDYQKGFDRLIRLWKRVHAQKPDWRLDIFGKGPDEAALREQIQQLNLEGVIRLCPPVNDIQKEYCESAMLVMTSRYEGLPMALLEAQACGLPLVAYACKCGPRDIITDGVNGFLVEEGDENRMLDCLLRLMDDADWRRLMGTKGKSMSANYAEHRVMKQWLDLFKEVTE</sequence>
<dbReference type="RefSeq" id="WP_105723333.1">
    <property type="nucleotide sequence ID" value="NZ_PVBS01000001.1"/>
</dbReference>
<reference evidence="3 4" key="1">
    <citation type="submission" date="2018-02" db="EMBL/GenBank/DDBJ databases">
        <title>The draft genome of Sphingobacterium gobiense H7.</title>
        <authorList>
            <person name="Li L."/>
            <person name="Liu L."/>
            <person name="Zhang X."/>
            <person name="Wang T."/>
            <person name="Liang L."/>
        </authorList>
    </citation>
    <scope>NUCLEOTIDE SEQUENCE [LARGE SCALE GENOMIC DNA]</scope>
    <source>
        <strain evidence="3 4">ACCC 05757</strain>
    </source>
</reference>
<evidence type="ECO:0000259" key="1">
    <source>
        <dbReference type="Pfam" id="PF00534"/>
    </source>
</evidence>
<proteinExistence type="predicted"/>
<protein>
    <recommendedName>
        <fullName evidence="5">Glycosyltransferase family 4 protein</fullName>
    </recommendedName>
</protein>
<dbReference type="EMBL" id="PVBS01000001">
    <property type="protein sequence ID" value="PRD56482.1"/>
    <property type="molecule type" value="Genomic_DNA"/>
</dbReference>
<dbReference type="SUPFAM" id="SSF53756">
    <property type="entry name" value="UDP-Glycosyltransferase/glycogen phosphorylase"/>
    <property type="match status" value="2"/>
</dbReference>
<feature type="domain" description="Glycosyl transferase family 1" evidence="1">
    <location>
        <begin position="584"/>
        <end position="737"/>
    </location>
</feature>
<evidence type="ECO:0000313" key="4">
    <source>
        <dbReference type="Proteomes" id="UP000238642"/>
    </source>
</evidence>
<evidence type="ECO:0000259" key="2">
    <source>
        <dbReference type="Pfam" id="PF13439"/>
    </source>
</evidence>
<comment type="caution">
    <text evidence="3">The sequence shown here is derived from an EMBL/GenBank/DDBJ whole genome shotgun (WGS) entry which is preliminary data.</text>
</comment>
<organism evidence="3 4">
    <name type="scientific">Sphingobacterium gobiense</name>
    <dbReference type="NCBI Taxonomy" id="1382456"/>
    <lineage>
        <taxon>Bacteria</taxon>
        <taxon>Pseudomonadati</taxon>
        <taxon>Bacteroidota</taxon>
        <taxon>Sphingobacteriia</taxon>
        <taxon>Sphingobacteriales</taxon>
        <taxon>Sphingobacteriaceae</taxon>
        <taxon>Sphingobacterium</taxon>
    </lineage>
</organism>
<keyword evidence="4" id="KW-1185">Reference proteome</keyword>
<dbReference type="GO" id="GO:0016757">
    <property type="term" value="F:glycosyltransferase activity"/>
    <property type="evidence" value="ECO:0007669"/>
    <property type="project" value="InterPro"/>
</dbReference>
<dbReference type="PANTHER" id="PTHR12526">
    <property type="entry name" value="GLYCOSYLTRANSFERASE"/>
    <property type="match status" value="1"/>
</dbReference>
<evidence type="ECO:0008006" key="5">
    <source>
        <dbReference type="Google" id="ProtNLM"/>
    </source>
</evidence>
<dbReference type="Proteomes" id="UP000238642">
    <property type="component" value="Unassembled WGS sequence"/>
</dbReference>
<dbReference type="Pfam" id="PF13439">
    <property type="entry name" value="Glyco_transf_4"/>
    <property type="match status" value="1"/>
</dbReference>
<accession>A0A2S9JT62</accession>
<feature type="domain" description="Glycosyltransferase subfamily 4-like N-terminal" evidence="2">
    <location>
        <begin position="15"/>
        <end position="184"/>
    </location>
</feature>
<gene>
    <name evidence="3" type="ORF">C5749_04365</name>
</gene>
<dbReference type="InterPro" id="IPR028098">
    <property type="entry name" value="Glyco_trans_4-like_N"/>
</dbReference>
<dbReference type="Pfam" id="PF00534">
    <property type="entry name" value="Glycos_transf_1"/>
    <property type="match status" value="2"/>
</dbReference>
<dbReference type="CDD" id="cd03820">
    <property type="entry name" value="GT4_AmsD-like"/>
    <property type="match status" value="2"/>
</dbReference>
<dbReference type="InterPro" id="IPR001296">
    <property type="entry name" value="Glyco_trans_1"/>
</dbReference>
<evidence type="ECO:0000313" key="3">
    <source>
        <dbReference type="EMBL" id="PRD56482.1"/>
    </source>
</evidence>
<dbReference type="OrthoDB" id="9811239at2"/>
<dbReference type="Gene3D" id="3.40.50.2000">
    <property type="entry name" value="Glycogen Phosphorylase B"/>
    <property type="match status" value="4"/>
</dbReference>
<feature type="domain" description="Glycosyl transferase family 1" evidence="1">
    <location>
        <begin position="192"/>
        <end position="351"/>
    </location>
</feature>